<dbReference type="Proteomes" id="UP001149954">
    <property type="component" value="Unassembled WGS sequence"/>
</dbReference>
<protein>
    <submittedName>
        <fullName evidence="1">Uncharacterized protein</fullName>
    </submittedName>
</protein>
<accession>A0A9W9Y0E4</accession>
<dbReference type="OrthoDB" id="5979581at2759"/>
<dbReference type="EMBL" id="JAPWDS010000002">
    <property type="protein sequence ID" value="KAJ5513532.1"/>
    <property type="molecule type" value="Genomic_DNA"/>
</dbReference>
<keyword evidence="2" id="KW-1185">Reference proteome</keyword>
<evidence type="ECO:0000313" key="2">
    <source>
        <dbReference type="Proteomes" id="UP001149954"/>
    </source>
</evidence>
<dbReference type="AlphaFoldDB" id="A0A9W9Y0E4"/>
<sequence>MPPFESNELDAFLQAREATDCSTDSRIWMIKWALPEYENIRNTPALSGVLVIARETAIDRHADRSTRAFTVDNNCISIGDIPIIYPPYHLVNSHAGVDYFGTRLCHESHIPHFINLITGYTCGAMTMAGAIYSWFHKSEEGGSWWPTWLGSGFNATNPLGSAGARPVGG</sequence>
<evidence type="ECO:0000313" key="1">
    <source>
        <dbReference type="EMBL" id="KAJ5513532.1"/>
    </source>
</evidence>
<organism evidence="1 2">
    <name type="scientific">Penicillium fimorum</name>
    <dbReference type="NCBI Taxonomy" id="1882269"/>
    <lineage>
        <taxon>Eukaryota</taxon>
        <taxon>Fungi</taxon>
        <taxon>Dikarya</taxon>
        <taxon>Ascomycota</taxon>
        <taxon>Pezizomycotina</taxon>
        <taxon>Eurotiomycetes</taxon>
        <taxon>Eurotiomycetidae</taxon>
        <taxon>Eurotiales</taxon>
        <taxon>Aspergillaceae</taxon>
        <taxon>Penicillium</taxon>
    </lineage>
</organism>
<comment type="caution">
    <text evidence="1">The sequence shown here is derived from an EMBL/GenBank/DDBJ whole genome shotgun (WGS) entry which is preliminary data.</text>
</comment>
<proteinExistence type="predicted"/>
<reference evidence="1" key="1">
    <citation type="submission" date="2022-12" db="EMBL/GenBank/DDBJ databases">
        <authorList>
            <person name="Petersen C."/>
        </authorList>
    </citation>
    <scope>NUCLEOTIDE SEQUENCE</scope>
    <source>
        <strain evidence="1">IBT 29495</strain>
    </source>
</reference>
<reference evidence="1" key="2">
    <citation type="journal article" date="2023" name="IMA Fungus">
        <title>Comparative genomic study of the Penicillium genus elucidates a diverse pangenome and 15 lateral gene transfer events.</title>
        <authorList>
            <person name="Petersen C."/>
            <person name="Sorensen T."/>
            <person name="Nielsen M.R."/>
            <person name="Sondergaard T.E."/>
            <person name="Sorensen J.L."/>
            <person name="Fitzpatrick D.A."/>
            <person name="Frisvad J.C."/>
            <person name="Nielsen K.L."/>
        </authorList>
    </citation>
    <scope>NUCLEOTIDE SEQUENCE</scope>
    <source>
        <strain evidence="1">IBT 29495</strain>
    </source>
</reference>
<name>A0A9W9Y0E4_9EURO</name>
<gene>
    <name evidence="1" type="ORF">N7463_003084</name>
</gene>